<name>A0A690VA18_CAMJU</name>
<organism evidence="1 2">
    <name type="scientific">Campylobacter jejuni</name>
    <dbReference type="NCBI Taxonomy" id="197"/>
    <lineage>
        <taxon>Bacteria</taxon>
        <taxon>Pseudomonadati</taxon>
        <taxon>Campylobacterota</taxon>
        <taxon>Epsilonproteobacteria</taxon>
        <taxon>Campylobacterales</taxon>
        <taxon>Campylobacteraceae</taxon>
        <taxon>Campylobacter</taxon>
    </lineage>
</organism>
<comment type="caution">
    <text evidence="1">The sequence shown here is derived from an EMBL/GenBank/DDBJ whole genome shotgun (WGS) entry which is preliminary data.</text>
</comment>
<dbReference type="AlphaFoldDB" id="A0A690VA18"/>
<gene>
    <name evidence="1" type="ORF">GSU20_06735</name>
</gene>
<dbReference type="Proteomes" id="UP000478805">
    <property type="component" value="Unassembled WGS sequence"/>
</dbReference>
<protein>
    <submittedName>
        <fullName evidence="1">Uncharacterized protein</fullName>
    </submittedName>
</protein>
<evidence type="ECO:0000313" key="2">
    <source>
        <dbReference type="Proteomes" id="UP000478805"/>
    </source>
</evidence>
<dbReference type="RefSeq" id="WP_215469940.1">
    <property type="nucleotide sequence ID" value="NZ_CATQGO010000005.1"/>
</dbReference>
<accession>A0A690VA18</accession>
<evidence type="ECO:0000313" key="1">
    <source>
        <dbReference type="EMBL" id="EDP8234647.1"/>
    </source>
</evidence>
<reference evidence="1 2" key="1">
    <citation type="submission" date="2020-01" db="EMBL/GenBank/DDBJ databases">
        <authorList>
            <consortium name="PulseNet: The National Subtyping Network for Foodborne Disease Surveillance"/>
            <person name="Tarr C.L."/>
            <person name="Trees E."/>
            <person name="Katz L.S."/>
            <person name="Carleton-Romer H.A."/>
            <person name="Stroika S."/>
            <person name="Kucerova Z."/>
            <person name="Roache K.F."/>
            <person name="Sabol A.L."/>
            <person name="Besser J."/>
            <person name="Gerner-Smidt P."/>
        </authorList>
    </citation>
    <scope>NUCLEOTIDE SEQUENCE [LARGE SCALE GENOMIC DNA]</scope>
    <source>
        <strain evidence="1 2">PNUSAC014094</strain>
    </source>
</reference>
<sequence>MKVNFIFKGTIECSKCGLVFVPNSKIFKGLDEIIGDVKSVSLDGFCPECDNKLKTSFKVEKITREFNKTYTMRC</sequence>
<proteinExistence type="predicted"/>
<dbReference type="EMBL" id="AANOVI010000007">
    <property type="protein sequence ID" value="EDP8234647.1"/>
    <property type="molecule type" value="Genomic_DNA"/>
</dbReference>